<feature type="transmembrane region" description="Helical" evidence="7">
    <location>
        <begin position="96"/>
        <end position="115"/>
    </location>
</feature>
<evidence type="ECO:0000256" key="5">
    <source>
        <dbReference type="ARBA" id="ARBA00022989"/>
    </source>
</evidence>
<evidence type="ECO:0000256" key="3">
    <source>
        <dbReference type="ARBA" id="ARBA00022475"/>
    </source>
</evidence>
<gene>
    <name evidence="9" type="ORF">DSLASN_47370</name>
</gene>
<dbReference type="PROSITE" id="PS50928">
    <property type="entry name" value="ABC_TM1"/>
    <property type="match status" value="1"/>
</dbReference>
<reference evidence="9 10" key="1">
    <citation type="submission" date="2021-02" db="EMBL/GenBank/DDBJ databases">
        <title>Complete genome of Desulfoluna sp. strain ASN36.</title>
        <authorList>
            <person name="Takahashi A."/>
            <person name="Kojima H."/>
            <person name="Fukui M."/>
        </authorList>
    </citation>
    <scope>NUCLEOTIDE SEQUENCE [LARGE SCALE GENOMIC DNA]</scope>
    <source>
        <strain evidence="9 10">ASN36</strain>
    </source>
</reference>
<feature type="transmembrane region" description="Helical" evidence="7">
    <location>
        <begin position="221"/>
        <end position="242"/>
    </location>
</feature>
<evidence type="ECO:0000259" key="8">
    <source>
        <dbReference type="PROSITE" id="PS50928"/>
    </source>
</evidence>
<keyword evidence="6 7" id="KW-0472">Membrane</keyword>
<feature type="domain" description="ABC transmembrane type-1" evidence="8">
    <location>
        <begin position="58"/>
        <end position="243"/>
    </location>
</feature>
<keyword evidence="3" id="KW-1003">Cell membrane</keyword>
<evidence type="ECO:0000256" key="1">
    <source>
        <dbReference type="ARBA" id="ARBA00004651"/>
    </source>
</evidence>
<evidence type="ECO:0000256" key="7">
    <source>
        <dbReference type="RuleBase" id="RU363032"/>
    </source>
</evidence>
<protein>
    <submittedName>
        <fullName evidence="9">ABC transporter permease</fullName>
    </submittedName>
</protein>
<keyword evidence="5 7" id="KW-1133">Transmembrane helix</keyword>
<dbReference type="SUPFAM" id="SSF161098">
    <property type="entry name" value="MetI-like"/>
    <property type="match status" value="1"/>
</dbReference>
<dbReference type="InterPro" id="IPR035906">
    <property type="entry name" value="MetI-like_sf"/>
</dbReference>
<dbReference type="InterPro" id="IPR000515">
    <property type="entry name" value="MetI-like"/>
</dbReference>
<accession>A0ABN6FAY7</accession>
<evidence type="ECO:0000256" key="2">
    <source>
        <dbReference type="ARBA" id="ARBA00022448"/>
    </source>
</evidence>
<comment type="similarity">
    <text evidence="7">Belongs to the binding-protein-dependent transport system permease family.</text>
</comment>
<keyword evidence="4 7" id="KW-0812">Transmembrane</keyword>
<dbReference type="CDD" id="cd06261">
    <property type="entry name" value="TM_PBP2"/>
    <property type="match status" value="1"/>
</dbReference>
<evidence type="ECO:0000256" key="4">
    <source>
        <dbReference type="ARBA" id="ARBA00022692"/>
    </source>
</evidence>
<evidence type="ECO:0000313" key="10">
    <source>
        <dbReference type="Proteomes" id="UP001320148"/>
    </source>
</evidence>
<dbReference type="RefSeq" id="WP_236890461.1">
    <property type="nucleotide sequence ID" value="NZ_AP024488.1"/>
</dbReference>
<keyword evidence="2 7" id="KW-0813">Transport</keyword>
<feature type="transmembrane region" description="Helical" evidence="7">
    <location>
        <begin position="56"/>
        <end position="84"/>
    </location>
</feature>
<dbReference type="Proteomes" id="UP001320148">
    <property type="component" value="Chromosome"/>
</dbReference>
<sequence length="251" mass="27200">MSDAKRRTTPMGTLLGSLTLLLIWQVASMLLARPILPPPTVVVPMFVKALPGDLGLHLLASTARVLAAILMAVITAAPLGLALGQLPNLDRIMGPLIAIIYPIPKIIFLPVIYVLMGITDLSKITLIAIIIFFQILVVVRDEAAGLRRELIVSVRSLGAGRRALFRYVYLPASIPAVLTALRVSVGTAVAVLFIAEQSLTSWGLGYYIVVETYQVLMYPEMYTGIMAMGLLGAALYALIHAIETQFTPHQR</sequence>
<organism evidence="9 10">
    <name type="scientific">Desulfoluna limicola</name>
    <dbReference type="NCBI Taxonomy" id="2810562"/>
    <lineage>
        <taxon>Bacteria</taxon>
        <taxon>Pseudomonadati</taxon>
        <taxon>Thermodesulfobacteriota</taxon>
        <taxon>Desulfobacteria</taxon>
        <taxon>Desulfobacterales</taxon>
        <taxon>Desulfolunaceae</taxon>
        <taxon>Desulfoluna</taxon>
    </lineage>
</organism>
<dbReference type="EMBL" id="AP024488">
    <property type="protein sequence ID" value="BCS99105.1"/>
    <property type="molecule type" value="Genomic_DNA"/>
</dbReference>
<comment type="subcellular location">
    <subcellularLocation>
        <location evidence="1 7">Cell membrane</location>
        <topology evidence="1 7">Multi-pass membrane protein</topology>
    </subcellularLocation>
</comment>
<keyword evidence="10" id="KW-1185">Reference proteome</keyword>
<evidence type="ECO:0000256" key="6">
    <source>
        <dbReference type="ARBA" id="ARBA00023136"/>
    </source>
</evidence>
<dbReference type="PANTHER" id="PTHR30151:SF0">
    <property type="entry name" value="ABC TRANSPORTER PERMEASE PROTEIN MJ0413-RELATED"/>
    <property type="match status" value="1"/>
</dbReference>
<dbReference type="Gene3D" id="1.10.3720.10">
    <property type="entry name" value="MetI-like"/>
    <property type="match status" value="1"/>
</dbReference>
<dbReference type="PANTHER" id="PTHR30151">
    <property type="entry name" value="ALKANE SULFONATE ABC TRANSPORTER-RELATED, MEMBRANE SUBUNIT"/>
    <property type="match status" value="1"/>
</dbReference>
<proteinExistence type="inferred from homology"/>
<name>A0ABN6FAY7_9BACT</name>
<evidence type="ECO:0000313" key="9">
    <source>
        <dbReference type="EMBL" id="BCS99105.1"/>
    </source>
</evidence>
<dbReference type="Pfam" id="PF00528">
    <property type="entry name" value="BPD_transp_1"/>
    <property type="match status" value="1"/>
</dbReference>
<feature type="transmembrane region" description="Helical" evidence="7">
    <location>
        <begin position="121"/>
        <end position="139"/>
    </location>
</feature>